<organism evidence="1 2">
    <name type="scientific">Ostreobium quekettii</name>
    <dbReference type="NCBI Taxonomy" id="121088"/>
    <lineage>
        <taxon>Eukaryota</taxon>
        <taxon>Viridiplantae</taxon>
        <taxon>Chlorophyta</taxon>
        <taxon>core chlorophytes</taxon>
        <taxon>Ulvophyceae</taxon>
        <taxon>TCBD clade</taxon>
        <taxon>Bryopsidales</taxon>
        <taxon>Ostreobineae</taxon>
        <taxon>Ostreobiaceae</taxon>
        <taxon>Ostreobium</taxon>
    </lineage>
</organism>
<proteinExistence type="predicted"/>
<comment type="caution">
    <text evidence="1">The sequence shown here is derived from an EMBL/GenBank/DDBJ whole genome shotgun (WGS) entry which is preliminary data.</text>
</comment>
<feature type="non-terminal residue" evidence="1">
    <location>
        <position position="1"/>
    </location>
</feature>
<dbReference type="AlphaFoldDB" id="A0A8S1J936"/>
<dbReference type="EMBL" id="CAJHUC010002706">
    <property type="protein sequence ID" value="CAD7704230.1"/>
    <property type="molecule type" value="Genomic_DNA"/>
</dbReference>
<dbReference type="Proteomes" id="UP000708148">
    <property type="component" value="Unassembled WGS sequence"/>
</dbReference>
<gene>
    <name evidence="1" type="ORF">OSTQU699_LOCUS9585</name>
</gene>
<feature type="non-terminal residue" evidence="1">
    <location>
        <position position="185"/>
    </location>
</feature>
<accession>A0A8S1J936</accession>
<evidence type="ECO:0000313" key="2">
    <source>
        <dbReference type="Proteomes" id="UP000708148"/>
    </source>
</evidence>
<name>A0A8S1J936_9CHLO</name>
<keyword evidence="2" id="KW-1185">Reference proteome</keyword>
<reference evidence="1" key="1">
    <citation type="submission" date="2020-12" db="EMBL/GenBank/DDBJ databases">
        <authorList>
            <person name="Iha C."/>
        </authorList>
    </citation>
    <scope>NUCLEOTIDE SEQUENCE</scope>
</reference>
<protein>
    <submittedName>
        <fullName evidence="1">Uncharacterized protein</fullName>
    </submittedName>
</protein>
<evidence type="ECO:0000313" key="1">
    <source>
        <dbReference type="EMBL" id="CAD7704230.1"/>
    </source>
</evidence>
<sequence>VEARAVAQSIFSCVQKAREHVPVVKYNCKMMEFLLEQMDITERTMKRVMEKEHIEQGGQQPWRDLWNDLGDCMLTSERLIRQHTNFNLQKFYRVEEAKEGIGKVLDPMNRFAKQWAPDDWFQYFVPPEPVAEDKKALRSFLEFVFLGKSLDASIDEKTKAVWQKVRDKHLLRLEHLTIVEDKDIA</sequence>